<protein>
    <recommendedName>
        <fullName evidence="3">Clp ATPase C-terminal domain-containing protein</fullName>
    </recommendedName>
</protein>
<evidence type="ECO:0000313" key="5">
    <source>
        <dbReference type="Proteomes" id="UP001596020"/>
    </source>
</evidence>
<keyword evidence="1" id="KW-0547">Nucleotide-binding</keyword>
<dbReference type="Pfam" id="PF10431">
    <property type="entry name" value="ClpB_D2-small"/>
    <property type="match status" value="1"/>
</dbReference>
<dbReference type="PANTHER" id="PTHR11638:SF18">
    <property type="entry name" value="HEAT SHOCK PROTEIN 104"/>
    <property type="match status" value="1"/>
</dbReference>
<dbReference type="PANTHER" id="PTHR11638">
    <property type="entry name" value="ATP-DEPENDENT CLP PROTEASE"/>
    <property type="match status" value="1"/>
</dbReference>
<gene>
    <name evidence="4" type="ORF">ACFO3G_03555</name>
</gene>
<sequence length="63" mass="6865">DAAVDRIADKGFNPEFGARPVKRVIQREVLNELSKAVLSGKVNADRPVRIDVDADGNSLVFTN</sequence>
<organism evidence="4 5">
    <name type="scientific">Falsiporphyromonas endometrii</name>
    <dbReference type="NCBI Taxonomy" id="1387297"/>
    <lineage>
        <taxon>Bacteria</taxon>
        <taxon>Pseudomonadati</taxon>
        <taxon>Bacteroidota</taxon>
        <taxon>Bacteroidia</taxon>
        <taxon>Bacteroidales</taxon>
        <taxon>Porphyromonadaceae</taxon>
        <taxon>Falsiporphyromonas</taxon>
    </lineage>
</organism>
<evidence type="ECO:0000256" key="2">
    <source>
        <dbReference type="ARBA" id="ARBA00022840"/>
    </source>
</evidence>
<evidence type="ECO:0000313" key="4">
    <source>
        <dbReference type="EMBL" id="MFC4665690.1"/>
    </source>
</evidence>
<dbReference type="RefSeq" id="WP_380078048.1">
    <property type="nucleotide sequence ID" value="NZ_JBHSGO010000100.1"/>
</dbReference>
<dbReference type="Gene3D" id="1.10.8.60">
    <property type="match status" value="1"/>
</dbReference>
<feature type="domain" description="Clp ATPase C-terminal" evidence="3">
    <location>
        <begin position="1"/>
        <end position="61"/>
    </location>
</feature>
<dbReference type="InterPro" id="IPR019489">
    <property type="entry name" value="Clp_ATPase_C"/>
</dbReference>
<name>A0ABV9K707_9PORP</name>
<comment type="caution">
    <text evidence="4">The sequence shown here is derived from an EMBL/GenBank/DDBJ whole genome shotgun (WGS) entry which is preliminary data.</text>
</comment>
<feature type="non-terminal residue" evidence="4">
    <location>
        <position position="1"/>
    </location>
</feature>
<dbReference type="Proteomes" id="UP001596020">
    <property type="component" value="Unassembled WGS sequence"/>
</dbReference>
<evidence type="ECO:0000256" key="1">
    <source>
        <dbReference type="ARBA" id="ARBA00022741"/>
    </source>
</evidence>
<proteinExistence type="predicted"/>
<dbReference type="InterPro" id="IPR050130">
    <property type="entry name" value="ClpA_ClpB"/>
</dbReference>
<dbReference type="EMBL" id="JBHSGO010000100">
    <property type="protein sequence ID" value="MFC4665690.1"/>
    <property type="molecule type" value="Genomic_DNA"/>
</dbReference>
<dbReference type="SMART" id="SM01086">
    <property type="entry name" value="ClpB_D2-small"/>
    <property type="match status" value="1"/>
</dbReference>
<keyword evidence="2" id="KW-0067">ATP-binding</keyword>
<reference evidence="5" key="1">
    <citation type="journal article" date="2019" name="Int. J. Syst. Evol. Microbiol.">
        <title>The Global Catalogue of Microorganisms (GCM) 10K type strain sequencing project: providing services to taxonomists for standard genome sequencing and annotation.</title>
        <authorList>
            <consortium name="The Broad Institute Genomics Platform"/>
            <consortium name="The Broad Institute Genome Sequencing Center for Infectious Disease"/>
            <person name="Wu L."/>
            <person name="Ma J."/>
        </authorList>
    </citation>
    <scope>NUCLEOTIDE SEQUENCE [LARGE SCALE GENOMIC DNA]</scope>
    <source>
        <strain evidence="5">CGMCC 4.7357</strain>
    </source>
</reference>
<evidence type="ECO:0000259" key="3">
    <source>
        <dbReference type="SMART" id="SM01086"/>
    </source>
</evidence>
<keyword evidence="5" id="KW-1185">Reference proteome</keyword>
<accession>A0ABV9K707</accession>